<dbReference type="Gene3D" id="3.40.50.300">
    <property type="entry name" value="P-loop containing nucleotide triphosphate hydrolases"/>
    <property type="match status" value="1"/>
</dbReference>
<keyword evidence="2" id="KW-0813">Transport</keyword>
<evidence type="ECO:0000259" key="11">
    <source>
        <dbReference type="PROSITE" id="PS50929"/>
    </source>
</evidence>
<feature type="transmembrane region" description="Helical" evidence="8">
    <location>
        <begin position="99"/>
        <end position="119"/>
    </location>
</feature>
<keyword evidence="6 8" id="KW-1133">Transmembrane helix</keyword>
<evidence type="ECO:0000313" key="12">
    <source>
        <dbReference type="Ensembl" id="ENSPTIP00000017844.1"/>
    </source>
</evidence>
<evidence type="ECO:0000256" key="3">
    <source>
        <dbReference type="ARBA" id="ARBA00022692"/>
    </source>
</evidence>
<gene>
    <name evidence="12" type="primary">ABCC6</name>
</gene>
<dbReference type="Pfam" id="PF00664">
    <property type="entry name" value="ABC_membrane"/>
    <property type="match status" value="1"/>
</dbReference>
<evidence type="ECO:0000313" key="13">
    <source>
        <dbReference type="Proteomes" id="UP000675900"/>
    </source>
</evidence>
<dbReference type="PROSITE" id="PS50893">
    <property type="entry name" value="ABC_TRANSPORTER_2"/>
    <property type="match status" value="1"/>
</dbReference>
<evidence type="ECO:0000256" key="8">
    <source>
        <dbReference type="SAM" id="Phobius"/>
    </source>
</evidence>
<dbReference type="SUPFAM" id="SSF52540">
    <property type="entry name" value="P-loop containing nucleoside triphosphate hydrolases"/>
    <property type="match status" value="1"/>
</dbReference>
<dbReference type="InterPro" id="IPR027417">
    <property type="entry name" value="P-loop_NTPase"/>
</dbReference>
<dbReference type="Proteomes" id="UP000675900">
    <property type="component" value="Unassembled WGS sequence"/>
</dbReference>
<evidence type="ECO:0000256" key="9">
    <source>
        <dbReference type="SAM" id="SignalP"/>
    </source>
</evidence>
<dbReference type="PANTHER" id="PTHR24223:SF339">
    <property type="entry name" value="ATP-BINDING CASSETTE SUB-FAMILY C MEMBER 6"/>
    <property type="match status" value="1"/>
</dbReference>
<accession>A0A8C9M995</accession>
<dbReference type="GeneTree" id="ENSGT00940000157145"/>
<feature type="domain" description="ABC transmembrane type-1" evidence="11">
    <location>
        <begin position="1"/>
        <end position="73"/>
    </location>
</feature>
<dbReference type="GO" id="GO:0005524">
    <property type="term" value="F:ATP binding"/>
    <property type="evidence" value="ECO:0007669"/>
    <property type="project" value="UniProtKB-KW"/>
</dbReference>
<keyword evidence="3 8" id="KW-0812">Transmembrane</keyword>
<keyword evidence="4" id="KW-0547">Nucleotide-binding</keyword>
<feature type="chain" id="PRO_5045037033" evidence="9">
    <location>
        <begin position="16"/>
        <end position="422"/>
    </location>
</feature>
<evidence type="ECO:0000256" key="2">
    <source>
        <dbReference type="ARBA" id="ARBA00022448"/>
    </source>
</evidence>
<dbReference type="PANTHER" id="PTHR24223">
    <property type="entry name" value="ATP-BINDING CASSETTE SUB-FAMILY C"/>
    <property type="match status" value="1"/>
</dbReference>
<dbReference type="GO" id="GO:0140359">
    <property type="term" value="F:ABC-type transporter activity"/>
    <property type="evidence" value="ECO:0007669"/>
    <property type="project" value="InterPro"/>
</dbReference>
<dbReference type="InterPro" id="IPR003439">
    <property type="entry name" value="ABC_transporter-like_ATP-bd"/>
</dbReference>
<feature type="transmembrane region" description="Helical" evidence="8">
    <location>
        <begin position="65"/>
        <end position="92"/>
    </location>
</feature>
<dbReference type="Ensembl" id="ENSPTIT00000022080.1">
    <property type="protein sequence ID" value="ENSPTIP00000017844.1"/>
    <property type="gene ID" value="ENSPTIG00000016133.1"/>
</dbReference>
<feature type="signal peptide" evidence="9">
    <location>
        <begin position="1"/>
        <end position="15"/>
    </location>
</feature>
<dbReference type="GO" id="GO:0016887">
    <property type="term" value="F:ATP hydrolysis activity"/>
    <property type="evidence" value="ECO:0007669"/>
    <property type="project" value="InterPro"/>
</dbReference>
<dbReference type="InterPro" id="IPR050173">
    <property type="entry name" value="ABC_transporter_C-like"/>
</dbReference>
<keyword evidence="13" id="KW-1185">Reference proteome</keyword>
<comment type="subcellular location">
    <subcellularLocation>
        <location evidence="1">Membrane</location>
    </subcellularLocation>
</comment>
<keyword evidence="7 8" id="KW-0472">Membrane</keyword>
<dbReference type="CDD" id="cd03244">
    <property type="entry name" value="ABCC_MRP_domain2"/>
    <property type="match status" value="1"/>
</dbReference>
<protein>
    <submittedName>
        <fullName evidence="12">ATP binding cassette subfamily C member 6</fullName>
    </submittedName>
</protein>
<evidence type="ECO:0000256" key="5">
    <source>
        <dbReference type="ARBA" id="ARBA00022840"/>
    </source>
</evidence>
<keyword evidence="9" id="KW-0732">Signal</keyword>
<dbReference type="InterPro" id="IPR036640">
    <property type="entry name" value="ABC1_TM_sf"/>
</dbReference>
<name>A0A8C9M995_PANTA</name>
<feature type="domain" description="ABC transporter" evidence="10">
    <location>
        <begin position="184"/>
        <end position="418"/>
    </location>
</feature>
<reference evidence="12" key="1">
    <citation type="submission" date="2025-08" db="UniProtKB">
        <authorList>
            <consortium name="Ensembl"/>
        </authorList>
    </citation>
    <scope>IDENTIFICATION</scope>
</reference>
<dbReference type="GO" id="GO:0016020">
    <property type="term" value="C:membrane"/>
    <property type="evidence" value="ECO:0007669"/>
    <property type="project" value="UniProtKB-SubCell"/>
</dbReference>
<dbReference type="InterPro" id="IPR011527">
    <property type="entry name" value="ABC1_TM_dom"/>
</dbReference>
<dbReference type="AlphaFoldDB" id="A0A8C9M995"/>
<dbReference type="SUPFAM" id="SSF90123">
    <property type="entry name" value="ABC transporter transmembrane region"/>
    <property type="match status" value="1"/>
</dbReference>
<sequence>MFASMAMVLLAGIRASRLLFQRLLWDVVQCPIGFFERTPIGNLLNRFSKETDTVDVDIPDKLRSLLIYAFGLLEVSLVVTVATPLAIVAFLWLATNLELLGNVLVLAAAVCAVLSKAHLSAGLVGFSVSAALQTLQWAVRSWTDLESSIVSVERMKDYVQTPKEAPWRLPTCADRSPWPHGGQIEFRDFGLRYRPELPLAVRGVSFKIQAGEKVGIVGRTGAGKSSLAGGLLRLLEAAEGGIWIDGVPITHVGLHTLRSRITIIPQDPTLFPGSLRMNLDMLQEHSDQAVWEALDTVQLRALVASLPGQLQYECADQGCNLSVGQKQLLCLARALLRKTQILILDEATAAVDPGTELQMQAALRSSFAQCTVLVIAHRLRSVMDCARVLVMDKGQVAESGSPVQLLAQKGMFHRLAQESGLV</sequence>
<dbReference type="SMART" id="SM00382">
    <property type="entry name" value="AAA"/>
    <property type="match status" value="1"/>
</dbReference>
<evidence type="ECO:0000256" key="7">
    <source>
        <dbReference type="ARBA" id="ARBA00023136"/>
    </source>
</evidence>
<keyword evidence="5" id="KW-0067">ATP-binding</keyword>
<organism evidence="12 13">
    <name type="scientific">Panthera tigris altaica</name>
    <name type="common">Siberian tiger</name>
    <dbReference type="NCBI Taxonomy" id="74533"/>
    <lineage>
        <taxon>Eukaryota</taxon>
        <taxon>Metazoa</taxon>
        <taxon>Chordata</taxon>
        <taxon>Craniata</taxon>
        <taxon>Vertebrata</taxon>
        <taxon>Euteleostomi</taxon>
        <taxon>Mammalia</taxon>
        <taxon>Eutheria</taxon>
        <taxon>Laurasiatheria</taxon>
        <taxon>Carnivora</taxon>
        <taxon>Feliformia</taxon>
        <taxon>Felidae</taxon>
        <taxon>Pantherinae</taxon>
        <taxon>Panthera</taxon>
    </lineage>
</organism>
<dbReference type="PROSITE" id="PS00211">
    <property type="entry name" value="ABC_TRANSPORTER_1"/>
    <property type="match status" value="1"/>
</dbReference>
<evidence type="ECO:0000256" key="6">
    <source>
        <dbReference type="ARBA" id="ARBA00022989"/>
    </source>
</evidence>
<proteinExistence type="predicted"/>
<dbReference type="PROSITE" id="PS50929">
    <property type="entry name" value="ABC_TM1F"/>
    <property type="match status" value="1"/>
</dbReference>
<evidence type="ECO:0000256" key="1">
    <source>
        <dbReference type="ARBA" id="ARBA00004370"/>
    </source>
</evidence>
<evidence type="ECO:0000256" key="4">
    <source>
        <dbReference type="ARBA" id="ARBA00022741"/>
    </source>
</evidence>
<dbReference type="Pfam" id="PF00005">
    <property type="entry name" value="ABC_tran"/>
    <property type="match status" value="1"/>
</dbReference>
<evidence type="ECO:0000259" key="10">
    <source>
        <dbReference type="PROSITE" id="PS50893"/>
    </source>
</evidence>
<reference evidence="12" key="2">
    <citation type="submission" date="2025-09" db="UniProtKB">
        <authorList>
            <consortium name="Ensembl"/>
        </authorList>
    </citation>
    <scope>IDENTIFICATION</scope>
</reference>
<dbReference type="Gene3D" id="1.20.1560.10">
    <property type="entry name" value="ABC transporter type 1, transmembrane domain"/>
    <property type="match status" value="2"/>
</dbReference>
<dbReference type="InterPro" id="IPR003593">
    <property type="entry name" value="AAA+_ATPase"/>
</dbReference>
<dbReference type="InterPro" id="IPR017871">
    <property type="entry name" value="ABC_transporter-like_CS"/>
</dbReference>